<keyword evidence="2" id="KW-1003">Cell membrane</keyword>
<evidence type="ECO:0000256" key="6">
    <source>
        <dbReference type="ARBA" id="ARBA00034125"/>
    </source>
</evidence>
<accession>A0ABU9LJ13</accession>
<sequence>MPHNKEEELAINCFLLAGRLLVQCGAETYRAEDTMLRMAQSQGYPDAQSFVTPTGIIFSAGHERPTRIAQIPSRTTDLEKIAQVNNVSRNLTARNYSIEKAYEELQRIEKTNFFFPTWVQILAAAIASACFLILFRGIWSDMPIAFIAGGTGFIVFMAIHSLTKVKFFAEFTGALFVGVIAFYAVEFGYGSQLDKIIIGSVMPLVPGVPIANAVRDLMAGHFVSGVAKGVEAFLTATAIGAGVALVLLTF</sequence>
<evidence type="ECO:0000256" key="7">
    <source>
        <dbReference type="SAM" id="Phobius"/>
    </source>
</evidence>
<evidence type="ECO:0000313" key="10">
    <source>
        <dbReference type="Proteomes" id="UP001398420"/>
    </source>
</evidence>
<name>A0ABU9LJ13_9BACL</name>
<evidence type="ECO:0000256" key="3">
    <source>
        <dbReference type="ARBA" id="ARBA00022692"/>
    </source>
</evidence>
<keyword evidence="10" id="KW-1185">Reference proteome</keyword>
<gene>
    <name evidence="9" type="ORF">AAF454_05050</name>
</gene>
<evidence type="ECO:0000256" key="1">
    <source>
        <dbReference type="ARBA" id="ARBA00004651"/>
    </source>
</evidence>
<dbReference type="InterPro" id="IPR010619">
    <property type="entry name" value="ThrE-like_N"/>
</dbReference>
<dbReference type="Pfam" id="PF06738">
    <property type="entry name" value="ThrE"/>
    <property type="match status" value="1"/>
</dbReference>
<feature type="transmembrane region" description="Helical" evidence="7">
    <location>
        <begin position="226"/>
        <end position="248"/>
    </location>
</feature>
<evidence type="ECO:0000256" key="4">
    <source>
        <dbReference type="ARBA" id="ARBA00022989"/>
    </source>
</evidence>
<feature type="transmembrane region" description="Helical" evidence="7">
    <location>
        <begin position="113"/>
        <end position="136"/>
    </location>
</feature>
<evidence type="ECO:0000259" key="8">
    <source>
        <dbReference type="Pfam" id="PF06738"/>
    </source>
</evidence>
<organism evidence="9 10">
    <name type="scientific">Kurthia gibsonii</name>
    <dbReference type="NCBI Taxonomy" id="33946"/>
    <lineage>
        <taxon>Bacteria</taxon>
        <taxon>Bacillati</taxon>
        <taxon>Bacillota</taxon>
        <taxon>Bacilli</taxon>
        <taxon>Bacillales</taxon>
        <taxon>Caryophanaceae</taxon>
        <taxon>Kurthia</taxon>
    </lineage>
</organism>
<dbReference type="PANTHER" id="PTHR34390">
    <property type="entry name" value="UPF0442 PROTEIN YJJB-RELATED"/>
    <property type="match status" value="1"/>
</dbReference>
<reference evidence="9 10" key="1">
    <citation type="submission" date="2024-04" db="EMBL/GenBank/DDBJ databases">
        <authorList>
            <person name="Wu Y.S."/>
            <person name="Zhang L."/>
        </authorList>
    </citation>
    <scope>NUCLEOTIDE SEQUENCE [LARGE SCALE GENOMIC DNA]</scope>
    <source>
        <strain evidence="9 10">KG-01</strain>
    </source>
</reference>
<evidence type="ECO:0000313" key="9">
    <source>
        <dbReference type="EMBL" id="MEL5987778.1"/>
    </source>
</evidence>
<comment type="caution">
    <text evidence="9">The sequence shown here is derived from an EMBL/GenBank/DDBJ whole genome shotgun (WGS) entry which is preliminary data.</text>
</comment>
<proteinExistence type="inferred from homology"/>
<dbReference type="Proteomes" id="UP001398420">
    <property type="component" value="Unassembled WGS sequence"/>
</dbReference>
<dbReference type="PANTHER" id="PTHR34390:SF2">
    <property type="entry name" value="SUCCINATE TRANSPORTER SUBUNIT YJJP-RELATED"/>
    <property type="match status" value="1"/>
</dbReference>
<feature type="transmembrane region" description="Helical" evidence="7">
    <location>
        <begin position="142"/>
        <end position="160"/>
    </location>
</feature>
<keyword evidence="4 7" id="KW-1133">Transmembrane helix</keyword>
<dbReference type="EMBL" id="JBCEWA010000003">
    <property type="protein sequence ID" value="MEL5987778.1"/>
    <property type="molecule type" value="Genomic_DNA"/>
</dbReference>
<comment type="similarity">
    <text evidence="6">Belongs to the ThrE exporter (TC 2.A.79) family.</text>
</comment>
<feature type="transmembrane region" description="Helical" evidence="7">
    <location>
        <begin position="196"/>
        <end position="214"/>
    </location>
</feature>
<comment type="subcellular location">
    <subcellularLocation>
        <location evidence="1">Cell membrane</location>
        <topology evidence="1">Multi-pass membrane protein</topology>
    </subcellularLocation>
</comment>
<feature type="transmembrane region" description="Helical" evidence="7">
    <location>
        <begin position="167"/>
        <end position="184"/>
    </location>
</feature>
<dbReference type="RefSeq" id="WP_087680903.1">
    <property type="nucleotide sequence ID" value="NZ_JAMWHJ010000003.1"/>
</dbReference>
<feature type="domain" description="Threonine/serine exporter-like N-terminal" evidence="8">
    <location>
        <begin position="15"/>
        <end position="247"/>
    </location>
</feature>
<evidence type="ECO:0000256" key="2">
    <source>
        <dbReference type="ARBA" id="ARBA00022475"/>
    </source>
</evidence>
<dbReference type="InterPro" id="IPR050539">
    <property type="entry name" value="ThrE_Dicarb/AminoAcid_Exp"/>
</dbReference>
<protein>
    <submittedName>
        <fullName evidence="9">Threonine/serine exporter family protein</fullName>
    </submittedName>
</protein>
<keyword evidence="3 7" id="KW-0812">Transmembrane</keyword>
<keyword evidence="5 7" id="KW-0472">Membrane</keyword>
<evidence type="ECO:0000256" key="5">
    <source>
        <dbReference type="ARBA" id="ARBA00023136"/>
    </source>
</evidence>